<dbReference type="EMBL" id="JACEIK010002106">
    <property type="protein sequence ID" value="MCD9559157.1"/>
    <property type="molecule type" value="Genomic_DNA"/>
</dbReference>
<evidence type="ECO:0000313" key="2">
    <source>
        <dbReference type="EMBL" id="MCD9559157.1"/>
    </source>
</evidence>
<reference evidence="2 3" key="1">
    <citation type="journal article" date="2021" name="BMC Genomics">
        <title>Datura genome reveals duplications of psychoactive alkaloid biosynthetic genes and high mutation rate following tissue culture.</title>
        <authorList>
            <person name="Rajewski A."/>
            <person name="Carter-House D."/>
            <person name="Stajich J."/>
            <person name="Litt A."/>
        </authorList>
    </citation>
    <scope>NUCLEOTIDE SEQUENCE [LARGE SCALE GENOMIC DNA]</scope>
    <source>
        <strain evidence="2">AR-01</strain>
    </source>
</reference>
<gene>
    <name evidence="2" type="ORF">HAX54_016978</name>
</gene>
<sequence>MGKGKERGDKLSGYMAGTTQQKEMDKSAKLTEDGKRDLDFPLFNGSRDLHYNLKAYLDKLVSLLKSEDLKMKLFIRTLIGSTLRWYAKKDTKEWVSWNYLANSFWSSTTTN</sequence>
<proteinExistence type="predicted"/>
<dbReference type="Proteomes" id="UP000823775">
    <property type="component" value="Unassembled WGS sequence"/>
</dbReference>
<keyword evidence="3" id="KW-1185">Reference proteome</keyword>
<evidence type="ECO:0000313" key="3">
    <source>
        <dbReference type="Proteomes" id="UP000823775"/>
    </source>
</evidence>
<feature type="region of interest" description="Disordered" evidence="1">
    <location>
        <begin position="1"/>
        <end position="30"/>
    </location>
</feature>
<protein>
    <submittedName>
        <fullName evidence="2">Uncharacterized protein</fullName>
    </submittedName>
</protein>
<comment type="caution">
    <text evidence="2">The sequence shown here is derived from an EMBL/GenBank/DDBJ whole genome shotgun (WGS) entry which is preliminary data.</text>
</comment>
<organism evidence="2 3">
    <name type="scientific">Datura stramonium</name>
    <name type="common">Jimsonweed</name>
    <name type="synonym">Common thornapple</name>
    <dbReference type="NCBI Taxonomy" id="4076"/>
    <lineage>
        <taxon>Eukaryota</taxon>
        <taxon>Viridiplantae</taxon>
        <taxon>Streptophyta</taxon>
        <taxon>Embryophyta</taxon>
        <taxon>Tracheophyta</taxon>
        <taxon>Spermatophyta</taxon>
        <taxon>Magnoliopsida</taxon>
        <taxon>eudicotyledons</taxon>
        <taxon>Gunneridae</taxon>
        <taxon>Pentapetalae</taxon>
        <taxon>asterids</taxon>
        <taxon>lamiids</taxon>
        <taxon>Solanales</taxon>
        <taxon>Solanaceae</taxon>
        <taxon>Solanoideae</taxon>
        <taxon>Datureae</taxon>
        <taxon>Datura</taxon>
    </lineage>
</organism>
<feature type="compositionally biased region" description="Basic and acidic residues" evidence="1">
    <location>
        <begin position="1"/>
        <end position="10"/>
    </location>
</feature>
<name>A0ABS8UM05_DATST</name>
<evidence type="ECO:0000256" key="1">
    <source>
        <dbReference type="SAM" id="MobiDB-lite"/>
    </source>
</evidence>
<accession>A0ABS8UM05</accession>